<evidence type="ECO:0000256" key="10">
    <source>
        <dbReference type="SAM" id="Phobius"/>
    </source>
</evidence>
<evidence type="ECO:0000256" key="7">
    <source>
        <dbReference type="ARBA" id="ARBA00022801"/>
    </source>
</evidence>
<evidence type="ECO:0000259" key="11">
    <source>
        <dbReference type="PROSITE" id="PS50011"/>
    </source>
</evidence>
<dbReference type="AlphaFoldDB" id="A0AAN9PEV7"/>
<protein>
    <recommendedName>
        <fullName evidence="4">inorganic diphosphatase</fullName>
        <ecNumber evidence="4">3.6.1.1</ecNumber>
    </recommendedName>
</protein>
<dbReference type="PANTHER" id="PTHR10286">
    <property type="entry name" value="INORGANIC PYROPHOSPHATASE"/>
    <property type="match status" value="1"/>
</dbReference>
<dbReference type="FunFam" id="3.30.200.20:FF:000777">
    <property type="entry name" value="probably inactive receptor-like protein kinase At2g46850"/>
    <property type="match status" value="1"/>
</dbReference>
<dbReference type="Gene3D" id="1.10.510.10">
    <property type="entry name" value="Transferase(Phosphotransferase) domain 1"/>
    <property type="match status" value="1"/>
</dbReference>
<keyword evidence="6" id="KW-0732">Signal</keyword>
<dbReference type="GO" id="GO:0004672">
    <property type="term" value="F:protein kinase activity"/>
    <property type="evidence" value="ECO:0007669"/>
    <property type="project" value="InterPro"/>
</dbReference>
<keyword evidence="8" id="KW-0460">Magnesium</keyword>
<dbReference type="GO" id="GO:0005524">
    <property type="term" value="F:ATP binding"/>
    <property type="evidence" value="ECO:0007669"/>
    <property type="project" value="InterPro"/>
</dbReference>
<dbReference type="InterPro" id="IPR025287">
    <property type="entry name" value="WAK_GUB"/>
</dbReference>
<feature type="transmembrane region" description="Helical" evidence="10">
    <location>
        <begin position="6"/>
        <end position="23"/>
    </location>
</feature>
<dbReference type="FunFam" id="3.90.80.10:FF:000002">
    <property type="entry name" value="Soluble inorganic pyrophosphatase 4"/>
    <property type="match status" value="1"/>
</dbReference>
<evidence type="ECO:0000313" key="12">
    <source>
        <dbReference type="EMBL" id="KAK7294572.1"/>
    </source>
</evidence>
<dbReference type="EMBL" id="JAYKXN010000004">
    <property type="protein sequence ID" value="KAK7294572.1"/>
    <property type="molecule type" value="Genomic_DNA"/>
</dbReference>
<keyword evidence="10" id="KW-1133">Transmembrane helix</keyword>
<name>A0AAN9PEV7_CLITE</name>
<proteinExistence type="inferred from homology"/>
<dbReference type="GO" id="GO:0004427">
    <property type="term" value="F:inorganic diphosphate phosphatase activity"/>
    <property type="evidence" value="ECO:0007669"/>
    <property type="project" value="UniProtKB-EC"/>
</dbReference>
<dbReference type="EC" id="3.6.1.1" evidence="4"/>
<evidence type="ECO:0000256" key="9">
    <source>
        <dbReference type="ARBA" id="ARBA00047820"/>
    </source>
</evidence>
<dbReference type="GO" id="GO:0016020">
    <property type="term" value="C:membrane"/>
    <property type="evidence" value="ECO:0007669"/>
    <property type="project" value="UniProtKB-SubCell"/>
</dbReference>
<feature type="domain" description="Protein kinase" evidence="11">
    <location>
        <begin position="353"/>
        <end position="635"/>
    </location>
</feature>
<dbReference type="InterPro" id="IPR036649">
    <property type="entry name" value="Pyrophosphatase_sf"/>
</dbReference>
<feature type="transmembrane region" description="Helical" evidence="10">
    <location>
        <begin position="289"/>
        <end position="311"/>
    </location>
</feature>
<evidence type="ECO:0000256" key="2">
    <source>
        <dbReference type="ARBA" id="ARBA00004167"/>
    </source>
</evidence>
<dbReference type="GO" id="GO:0005829">
    <property type="term" value="C:cytosol"/>
    <property type="evidence" value="ECO:0007669"/>
    <property type="project" value="UniProtKB-ARBA"/>
</dbReference>
<evidence type="ECO:0000256" key="3">
    <source>
        <dbReference type="ARBA" id="ARBA00006220"/>
    </source>
</evidence>
<keyword evidence="13" id="KW-1185">Reference proteome</keyword>
<evidence type="ECO:0000256" key="4">
    <source>
        <dbReference type="ARBA" id="ARBA00012146"/>
    </source>
</evidence>
<dbReference type="Gene3D" id="3.90.80.10">
    <property type="entry name" value="Inorganic pyrophosphatase"/>
    <property type="match status" value="1"/>
</dbReference>
<organism evidence="12 13">
    <name type="scientific">Clitoria ternatea</name>
    <name type="common">Butterfly pea</name>
    <dbReference type="NCBI Taxonomy" id="43366"/>
    <lineage>
        <taxon>Eukaryota</taxon>
        <taxon>Viridiplantae</taxon>
        <taxon>Streptophyta</taxon>
        <taxon>Embryophyta</taxon>
        <taxon>Tracheophyta</taxon>
        <taxon>Spermatophyta</taxon>
        <taxon>Magnoliopsida</taxon>
        <taxon>eudicotyledons</taxon>
        <taxon>Gunneridae</taxon>
        <taxon>Pentapetalae</taxon>
        <taxon>rosids</taxon>
        <taxon>fabids</taxon>
        <taxon>Fabales</taxon>
        <taxon>Fabaceae</taxon>
        <taxon>Papilionoideae</taxon>
        <taxon>50 kb inversion clade</taxon>
        <taxon>NPAAA clade</taxon>
        <taxon>indigoferoid/millettioid clade</taxon>
        <taxon>Phaseoleae</taxon>
        <taxon>Clitoria</taxon>
    </lineage>
</organism>
<dbReference type="GO" id="GO:0000287">
    <property type="term" value="F:magnesium ion binding"/>
    <property type="evidence" value="ECO:0007669"/>
    <property type="project" value="InterPro"/>
</dbReference>
<dbReference type="InterPro" id="IPR001245">
    <property type="entry name" value="Ser-Thr/Tyr_kinase_cat_dom"/>
</dbReference>
<dbReference type="HAMAP" id="MF_00209">
    <property type="entry name" value="Inorganic_PPase"/>
    <property type="match status" value="1"/>
</dbReference>
<dbReference type="GO" id="GO:0030247">
    <property type="term" value="F:polysaccharide binding"/>
    <property type="evidence" value="ECO:0007669"/>
    <property type="project" value="InterPro"/>
</dbReference>
<comment type="subcellular location">
    <subcellularLocation>
        <location evidence="2">Membrane</location>
        <topology evidence="2">Single-pass membrane protein</topology>
    </subcellularLocation>
</comment>
<dbReference type="FunFam" id="1.10.510.10:FF:001534">
    <property type="entry name" value="Putative WAK-related receptor-like protein kinase family protein"/>
    <property type="match status" value="1"/>
</dbReference>
<keyword evidence="5" id="KW-0479">Metal-binding</keyword>
<keyword evidence="7" id="KW-0378">Hydrolase</keyword>
<sequence length="888" mass="98821">MFPTVVLMTFVTISFGLVLFLPFSCSFQEQGKLVEPPLIPNSCNETCGKLHVPFPFYVNTSCVSISSAFHLTCSNSSALFLKIGLESYPVLEFFPDGLLVDFPGTSSCRQYNDLNSFGENFASKDYFGVSVDNVIGLYDCEDSSLCKADCETIDLPGCDGRRSGGSLGCCYPLSDHTIWHVGDGFSVFSQFGCRGLSSWAVLRGSNSGRRGVKLEWAIPRNSSKEVCARNSDMANATTIEGGVRCVCQDGYVGDGFANGTGCLQSCIKDGQEAYGSDCYTKRHDQRKMVIIAGILGPVLIVASLVALFFLLKRPQKPGMFETEQAYYHNISFRKACRTRLFSHHELEEATNGFGESQKLMHGSSGTIFAGVLGDGCHIAVHELKCENEKDIIQVLSQIEVLSTIVHRNVACILGCSIDSGYTPLVVYEYPANGTLEEHLRQNKGQKLGLEWYRRLTVAAETASVVALLHYENSPPIFHHNLKSSCIFLDDEFSVKIAGFGLLTNDFNYDTHLYKNSECLRFCKNDVYDMGVVLLDIISGTNHLYSPTSALQKIRAGKLEEIVDPLLCYHEQPHNRQEQIQIIADLATRCLLFGADGKLGMVDVARELVHLVKENHDGGPMRGPALEETFSNSSLLQMISMSPDSMHKLSFESSKEQVDTVSLLVSSTDTGIELSLLLLFKMSATGEEKRLVPRLNERILSSLSRRSVAAHPWHDLEIGPEAPRIFNCVVEITKGSKVKYELDKKTGLIKVDRILYSSVVYPHNYGFIPRTLCEDNDPLDVLVLMQEPVLPGCFLRARAIGLMPMIDQGEKDDKIIAVCADDPEYKHFTDLKELPPHRLSEIRRFFEDYKKNENKEVAVNDFLPASTAVEAIQHSMDLYAEYILHTLRR</sequence>
<comment type="catalytic activity">
    <reaction evidence="9">
        <text>diphosphate + H2O = 2 phosphate + H(+)</text>
        <dbReference type="Rhea" id="RHEA:24576"/>
        <dbReference type="ChEBI" id="CHEBI:15377"/>
        <dbReference type="ChEBI" id="CHEBI:15378"/>
        <dbReference type="ChEBI" id="CHEBI:33019"/>
        <dbReference type="ChEBI" id="CHEBI:43474"/>
        <dbReference type="EC" id="3.6.1.1"/>
    </reaction>
</comment>
<dbReference type="PROSITE" id="PS50011">
    <property type="entry name" value="PROTEIN_KINASE_DOM"/>
    <property type="match status" value="1"/>
</dbReference>
<dbReference type="InterPro" id="IPR008162">
    <property type="entry name" value="Pyrophosphatase"/>
</dbReference>
<dbReference type="Pfam" id="PF13947">
    <property type="entry name" value="GUB_WAK_bind"/>
    <property type="match status" value="1"/>
</dbReference>
<comment type="cofactor">
    <cofactor evidence="1">
        <name>Mg(2+)</name>
        <dbReference type="ChEBI" id="CHEBI:18420"/>
    </cofactor>
</comment>
<comment type="caution">
    <text evidence="12">The sequence shown here is derived from an EMBL/GenBank/DDBJ whole genome shotgun (WGS) entry which is preliminary data.</text>
</comment>
<dbReference type="GO" id="GO:0006796">
    <property type="term" value="P:phosphate-containing compound metabolic process"/>
    <property type="evidence" value="ECO:0007669"/>
    <property type="project" value="InterPro"/>
</dbReference>
<dbReference type="Pfam" id="PF00719">
    <property type="entry name" value="Pyrophosphatase"/>
    <property type="match status" value="1"/>
</dbReference>
<evidence type="ECO:0000256" key="6">
    <source>
        <dbReference type="ARBA" id="ARBA00022729"/>
    </source>
</evidence>
<dbReference type="PROSITE" id="PS00387">
    <property type="entry name" value="PPASE"/>
    <property type="match status" value="1"/>
</dbReference>
<evidence type="ECO:0000256" key="8">
    <source>
        <dbReference type="ARBA" id="ARBA00022842"/>
    </source>
</evidence>
<keyword evidence="10" id="KW-0472">Membrane</keyword>
<evidence type="ECO:0000313" key="13">
    <source>
        <dbReference type="Proteomes" id="UP001359559"/>
    </source>
</evidence>
<dbReference type="SUPFAM" id="SSF56112">
    <property type="entry name" value="Protein kinase-like (PK-like)"/>
    <property type="match status" value="1"/>
</dbReference>
<keyword evidence="10" id="KW-0812">Transmembrane</keyword>
<dbReference type="Proteomes" id="UP001359559">
    <property type="component" value="Unassembled WGS sequence"/>
</dbReference>
<evidence type="ECO:0000256" key="1">
    <source>
        <dbReference type="ARBA" id="ARBA00001946"/>
    </source>
</evidence>
<dbReference type="InterPro" id="IPR000719">
    <property type="entry name" value="Prot_kinase_dom"/>
</dbReference>
<dbReference type="GO" id="GO:0005654">
    <property type="term" value="C:nucleoplasm"/>
    <property type="evidence" value="ECO:0007669"/>
    <property type="project" value="UniProtKB-ARBA"/>
</dbReference>
<evidence type="ECO:0000256" key="5">
    <source>
        <dbReference type="ARBA" id="ARBA00022723"/>
    </source>
</evidence>
<dbReference type="InterPro" id="IPR011009">
    <property type="entry name" value="Kinase-like_dom_sf"/>
</dbReference>
<dbReference type="CDD" id="cd00412">
    <property type="entry name" value="pyrophosphatase"/>
    <property type="match status" value="1"/>
</dbReference>
<dbReference type="SUPFAM" id="SSF50324">
    <property type="entry name" value="Inorganic pyrophosphatase"/>
    <property type="match status" value="1"/>
</dbReference>
<dbReference type="Pfam" id="PF07714">
    <property type="entry name" value="PK_Tyr_Ser-Thr"/>
    <property type="match status" value="1"/>
</dbReference>
<comment type="similarity">
    <text evidence="3">Belongs to the PPase family.</text>
</comment>
<dbReference type="Gene3D" id="3.30.200.20">
    <property type="entry name" value="Phosphorylase Kinase, domain 1"/>
    <property type="match status" value="1"/>
</dbReference>
<reference evidence="12 13" key="1">
    <citation type="submission" date="2024-01" db="EMBL/GenBank/DDBJ databases">
        <title>The genomes of 5 underutilized Papilionoideae crops provide insights into root nodulation and disease resistance.</title>
        <authorList>
            <person name="Yuan L."/>
        </authorList>
    </citation>
    <scope>NUCLEOTIDE SEQUENCE [LARGE SCALE GENOMIC DNA]</scope>
    <source>
        <strain evidence="12">LY-2023</strain>
        <tissue evidence="12">Leaf</tissue>
    </source>
</reference>
<gene>
    <name evidence="12" type="ORF">RJT34_17461</name>
</gene>
<accession>A0AAN9PEV7</accession>